<dbReference type="InterPro" id="IPR025923">
    <property type="entry name" value="YodL-like_dom"/>
</dbReference>
<keyword evidence="4" id="KW-1185">Reference proteome</keyword>
<accession>A0A328UEP1</accession>
<dbReference type="InterPro" id="IPR036977">
    <property type="entry name" value="DNA_primase_Znf_CHC2"/>
</dbReference>
<dbReference type="GO" id="GO:0003677">
    <property type="term" value="F:DNA binding"/>
    <property type="evidence" value="ECO:0007669"/>
    <property type="project" value="InterPro"/>
</dbReference>
<sequence>MGQAQDFPFDIEDVSELLHLHIRRRCTDGVYTDCPFCGDNRGKMKVNYAQNIWRCNYCGESGGMLKLYAKAKGINTSEAYREICDAIQNGICFPVRSPSNMKKEKFREIPQSARAENPVIHQTFTGLLGLLKLSERHREHLRTVRGLTDEQIDRLGYKSTPPFYLCGKITNQLIAQGYTVEGVPGFYQKDNKWTVNFSTITAGFLIPVRGIDNMIHGFQIRLDVPLKNEGAPPEKEGAKYIWLSSSNKPMGVGSGTPVHFIGDPFARVVYVTEGFLKADVSHCLSGRTFAATAGANNTEPLKLLFSLLAANGTEMIVEAEDMDKYRNEQIRMGASKVSQLAKAAGMECRRLTWNPNYKGFDDWQLAIKQKSERRAERMNFKTRFLYGLCDFDAIDEEVAAWHEAPEQTETLEERLGFTNEEQSLLMKGEEETLFKMLLTQRHQQAFRIYQLRLDNEHPTVPFAFGGIEALRKAGFEQPPAAEYNRVYDGILPYIDGEDEQHRLERIFKRYNDDLPDDYPGRSVAVSDIIELYDEENRQYYYCDADGFCSVKFSPMLAKPLKKNNE</sequence>
<gene>
    <name evidence="3" type="ORF">DPQ25_13660</name>
</gene>
<reference evidence="3 4" key="1">
    <citation type="submission" date="2018-06" db="EMBL/GenBank/DDBJ databases">
        <title>Noncontiguous genome sequence of Ruminococcaceae bacterium ASD2818.</title>
        <authorList>
            <person name="Chaplin A.V."/>
            <person name="Sokolova S.R."/>
            <person name="Kochetkova T.O."/>
            <person name="Goltsov A.Y."/>
            <person name="Trofimov D.Y."/>
            <person name="Efimov B.A."/>
        </authorList>
    </citation>
    <scope>NUCLEOTIDE SEQUENCE [LARGE SCALE GENOMIC DNA]</scope>
    <source>
        <strain evidence="3 4">ASD2818</strain>
    </source>
</reference>
<organism evidence="3 4">
    <name type="scientific">Hydrogeniiclostridium mannosilyticum</name>
    <dbReference type="NCBI Taxonomy" id="2764322"/>
    <lineage>
        <taxon>Bacteria</taxon>
        <taxon>Bacillati</taxon>
        <taxon>Bacillota</taxon>
        <taxon>Clostridia</taxon>
        <taxon>Eubacteriales</taxon>
        <taxon>Acutalibacteraceae</taxon>
        <taxon>Hydrogeniiclostridium</taxon>
    </lineage>
</organism>
<dbReference type="GO" id="GO:0003899">
    <property type="term" value="F:DNA-directed RNA polymerase activity"/>
    <property type="evidence" value="ECO:0007669"/>
    <property type="project" value="InterPro"/>
</dbReference>
<dbReference type="Proteomes" id="UP000249377">
    <property type="component" value="Unassembled WGS sequence"/>
</dbReference>
<dbReference type="EMBL" id="QLYR01000016">
    <property type="protein sequence ID" value="RAQ22130.1"/>
    <property type="molecule type" value="Genomic_DNA"/>
</dbReference>
<dbReference type="GO" id="GO:0006260">
    <property type="term" value="P:DNA replication"/>
    <property type="evidence" value="ECO:0007669"/>
    <property type="project" value="InterPro"/>
</dbReference>
<dbReference type="GO" id="GO:0008270">
    <property type="term" value="F:zinc ion binding"/>
    <property type="evidence" value="ECO:0007669"/>
    <property type="project" value="InterPro"/>
</dbReference>
<feature type="domain" description="Zinc finger CHC2-type" evidence="1">
    <location>
        <begin position="20"/>
        <end position="88"/>
    </location>
</feature>
<evidence type="ECO:0000259" key="2">
    <source>
        <dbReference type="Pfam" id="PF14191"/>
    </source>
</evidence>
<proteinExistence type="predicted"/>
<evidence type="ECO:0000313" key="3">
    <source>
        <dbReference type="EMBL" id="RAQ22130.1"/>
    </source>
</evidence>
<dbReference type="AlphaFoldDB" id="A0A328UEP1"/>
<dbReference type="RefSeq" id="WP_112333734.1">
    <property type="nucleotide sequence ID" value="NZ_QLYR01000016.1"/>
</dbReference>
<dbReference type="CDD" id="cd01029">
    <property type="entry name" value="TOPRIM_primases"/>
    <property type="match status" value="1"/>
</dbReference>
<dbReference type="SUPFAM" id="SSF57783">
    <property type="entry name" value="Zinc beta-ribbon"/>
    <property type="match status" value="1"/>
</dbReference>
<evidence type="ECO:0000313" key="4">
    <source>
        <dbReference type="Proteomes" id="UP000249377"/>
    </source>
</evidence>
<name>A0A328UEP1_9FIRM</name>
<protein>
    <submittedName>
        <fullName evidence="3">DNA primase</fullName>
    </submittedName>
</protein>
<dbReference type="Pfam" id="PF14191">
    <property type="entry name" value="YodL"/>
    <property type="match status" value="1"/>
</dbReference>
<comment type="caution">
    <text evidence="3">The sequence shown here is derived from an EMBL/GenBank/DDBJ whole genome shotgun (WGS) entry which is preliminary data.</text>
</comment>
<dbReference type="Gene3D" id="3.90.580.10">
    <property type="entry name" value="Zinc finger, CHC2-type domain"/>
    <property type="match status" value="1"/>
</dbReference>
<feature type="domain" description="YodL-like" evidence="2">
    <location>
        <begin position="446"/>
        <end position="552"/>
    </location>
</feature>
<dbReference type="Pfam" id="PF01807">
    <property type="entry name" value="Zn_ribbon_DnaG"/>
    <property type="match status" value="1"/>
</dbReference>
<dbReference type="InterPro" id="IPR034154">
    <property type="entry name" value="TOPRIM_DnaG/twinkle"/>
</dbReference>
<dbReference type="InterPro" id="IPR002694">
    <property type="entry name" value="Znf_CHC2"/>
</dbReference>
<evidence type="ECO:0000259" key="1">
    <source>
        <dbReference type="Pfam" id="PF01807"/>
    </source>
</evidence>